<evidence type="ECO:0000313" key="3">
    <source>
        <dbReference type="EMBL" id="MBT2186214.1"/>
    </source>
</evidence>
<evidence type="ECO:0000313" key="4">
    <source>
        <dbReference type="Proteomes" id="UP001138757"/>
    </source>
</evidence>
<keyword evidence="2" id="KW-0732">Signal</keyword>
<dbReference type="RefSeq" id="WP_214621976.1">
    <property type="nucleotide sequence ID" value="NZ_JAHGAW010000003.1"/>
</dbReference>
<dbReference type="Proteomes" id="UP001138757">
    <property type="component" value="Unassembled WGS sequence"/>
</dbReference>
<organism evidence="3 4">
    <name type="scientific">Sphingobium nicotianae</name>
    <dbReference type="NCBI Taxonomy" id="2782607"/>
    <lineage>
        <taxon>Bacteria</taxon>
        <taxon>Pseudomonadati</taxon>
        <taxon>Pseudomonadota</taxon>
        <taxon>Alphaproteobacteria</taxon>
        <taxon>Sphingomonadales</taxon>
        <taxon>Sphingomonadaceae</taxon>
        <taxon>Sphingobium</taxon>
    </lineage>
</organism>
<protein>
    <recommendedName>
        <fullName evidence="5">DUF4440 domain-containing protein</fullName>
    </recommendedName>
</protein>
<feature type="compositionally biased region" description="Basic and acidic residues" evidence="1">
    <location>
        <begin position="168"/>
        <end position="183"/>
    </location>
</feature>
<gene>
    <name evidence="3" type="ORF">KK488_04565</name>
</gene>
<sequence length="248" mass="26786">MIRKAACIAAIALVLGASLAGAQGRRGGMGGPGRGNANPSAIVSAELAFARLAQDKGQWTAFRETADKDAVMFMPDAVNAQSWLKKRADPARALSWQPYRVFVSCDGTYALSTGPWSGPNGGGGTFNTIWRRQKDGDYKWVVDFGSPRETPKQDEVIIEGKVAECRGGRRPDGFDVEGLDDRRRPPRNPPVTLIANPPPLSGDGQSNDGSLHWRWTKGEKENSFEVTMRESGGDQKVVIHEVVPNGAP</sequence>
<evidence type="ECO:0000256" key="1">
    <source>
        <dbReference type="SAM" id="MobiDB-lite"/>
    </source>
</evidence>
<evidence type="ECO:0008006" key="5">
    <source>
        <dbReference type="Google" id="ProtNLM"/>
    </source>
</evidence>
<dbReference type="InterPro" id="IPR032710">
    <property type="entry name" value="NTF2-like_dom_sf"/>
</dbReference>
<feature type="region of interest" description="Disordered" evidence="1">
    <location>
        <begin position="168"/>
        <end position="212"/>
    </location>
</feature>
<dbReference type="EMBL" id="JAHGAW010000003">
    <property type="protein sequence ID" value="MBT2186214.1"/>
    <property type="molecule type" value="Genomic_DNA"/>
</dbReference>
<evidence type="ECO:0000256" key="2">
    <source>
        <dbReference type="SAM" id="SignalP"/>
    </source>
</evidence>
<comment type="caution">
    <text evidence="3">The sequence shown here is derived from an EMBL/GenBank/DDBJ whole genome shotgun (WGS) entry which is preliminary data.</text>
</comment>
<name>A0A9X1DA52_9SPHN</name>
<dbReference type="SUPFAM" id="SSF54427">
    <property type="entry name" value="NTF2-like"/>
    <property type="match status" value="1"/>
</dbReference>
<accession>A0A9X1DA52</accession>
<feature type="signal peptide" evidence="2">
    <location>
        <begin position="1"/>
        <end position="22"/>
    </location>
</feature>
<reference evidence="3" key="1">
    <citation type="submission" date="2021-05" db="EMBL/GenBank/DDBJ databases">
        <title>Genome of Sphingobium sp. strain.</title>
        <authorList>
            <person name="Fan R."/>
        </authorList>
    </citation>
    <scope>NUCLEOTIDE SEQUENCE</scope>
    <source>
        <strain evidence="3">H33</strain>
    </source>
</reference>
<feature type="chain" id="PRO_5040783247" description="DUF4440 domain-containing protein" evidence="2">
    <location>
        <begin position="23"/>
        <end position="248"/>
    </location>
</feature>
<proteinExistence type="predicted"/>
<dbReference type="AlphaFoldDB" id="A0A9X1DA52"/>
<keyword evidence="4" id="KW-1185">Reference proteome</keyword>
<dbReference type="Gene3D" id="3.10.450.50">
    <property type="match status" value="1"/>
</dbReference>